<dbReference type="InterPro" id="IPR003453">
    <property type="entry name" value="ABC_MlaE_roteobac"/>
</dbReference>
<keyword evidence="1" id="KW-1003">Cell membrane</keyword>
<feature type="transmembrane region" description="Helical" evidence="1">
    <location>
        <begin position="309"/>
        <end position="329"/>
    </location>
</feature>
<name>A0AAW9RKB1_9GAMM</name>
<feature type="transmembrane region" description="Helical" evidence="1">
    <location>
        <begin position="278"/>
        <end position="297"/>
    </location>
</feature>
<dbReference type="InterPro" id="IPR030802">
    <property type="entry name" value="Permease_MalE"/>
</dbReference>
<keyword evidence="1" id="KW-0812">Transmembrane</keyword>
<keyword evidence="1" id="KW-1133">Transmembrane helix</keyword>
<feature type="transmembrane region" description="Helical" evidence="1">
    <location>
        <begin position="349"/>
        <end position="367"/>
    </location>
</feature>
<feature type="transmembrane region" description="Helical" evidence="1">
    <location>
        <begin position="210"/>
        <end position="232"/>
    </location>
</feature>
<feature type="transmembrane region" description="Helical" evidence="1">
    <location>
        <begin position="166"/>
        <end position="185"/>
    </location>
</feature>
<dbReference type="EMBL" id="JAZHOG010000013">
    <property type="protein sequence ID" value="MEJ8569325.1"/>
    <property type="molecule type" value="Genomic_DNA"/>
</dbReference>
<proteinExistence type="inferred from homology"/>
<comment type="caution">
    <text evidence="2">The sequence shown here is derived from an EMBL/GenBank/DDBJ whole genome shotgun (WGS) entry which is preliminary data.</text>
</comment>
<dbReference type="SUPFAM" id="SSF52091">
    <property type="entry name" value="SpoIIaa-like"/>
    <property type="match status" value="1"/>
</dbReference>
<feature type="transmembrane region" description="Helical" evidence="1">
    <location>
        <begin position="253"/>
        <end position="272"/>
    </location>
</feature>
<keyword evidence="3" id="KW-1185">Reference proteome</keyword>
<evidence type="ECO:0000313" key="3">
    <source>
        <dbReference type="Proteomes" id="UP001359886"/>
    </source>
</evidence>
<keyword evidence="1" id="KW-0472">Membrane</keyword>
<dbReference type="PANTHER" id="PTHR30188:SF3">
    <property type="entry name" value="ABC TRANSPORTER PERMEASE"/>
    <property type="match status" value="1"/>
</dbReference>
<dbReference type="GO" id="GO:0005548">
    <property type="term" value="F:phospholipid transporter activity"/>
    <property type="evidence" value="ECO:0007669"/>
    <property type="project" value="TreeGrafter"/>
</dbReference>
<dbReference type="Proteomes" id="UP001359886">
    <property type="component" value="Unassembled WGS sequence"/>
</dbReference>
<comment type="subcellular location">
    <subcellularLocation>
        <location evidence="1">Cell inner membrane</location>
        <topology evidence="1">Multi-pass membrane protein</topology>
    </subcellularLocation>
</comment>
<reference evidence="2 3" key="1">
    <citation type="submission" date="2024-02" db="EMBL/GenBank/DDBJ databases">
        <title>A novel Wenzhouxiangellaceae bacterium, isolated from coastal sediments.</title>
        <authorList>
            <person name="Du Z.-J."/>
            <person name="Ye Y.-Q."/>
            <person name="Zhang X.-Y."/>
        </authorList>
    </citation>
    <scope>NUCLEOTIDE SEQUENCE [LARGE SCALE GENOMIC DNA]</scope>
    <source>
        <strain evidence="2 3">CH-27</strain>
    </source>
</reference>
<comment type="similarity">
    <text evidence="1">Belongs to the MlaE permease family.</text>
</comment>
<keyword evidence="1" id="KW-0997">Cell inner membrane</keyword>
<sequence length="372" mass="40708">MTEFLTAQTSGTQLTISLRNDWRFDNVALLVDELESLEPGQAREITFRCGGLREFDLAGAWVLYDKSLDFEEQGYESRFEGFQAGHLKFLQNIIDVAAVNEYDPDFFNPPPRHRVRERLETVGAATNRGFEAVGHITRAIFDGVRRPTLLMVGETLRQIHETGVRAIPIVMVITFLMGIVLAYQASDQLAKFGVTIFVVDLVSNSVLREIGVLLAAVMVAGRSGSAFAAALGTMKLNEEIDALQVMGLNPNQILIAPRVLGLTLAMPFLTVFGDLAGLAGGAFICVTVLDIHWVQFYDRVASSVGMTDLWVGLIKAPFFALLIAATGTLRGMQVQGSAEELGRLTTLAVVQSIFLIIIADAFFTVLFSRMGI</sequence>
<evidence type="ECO:0000256" key="1">
    <source>
        <dbReference type="RuleBase" id="RU362044"/>
    </source>
</evidence>
<dbReference type="GO" id="GO:0043190">
    <property type="term" value="C:ATP-binding cassette (ABC) transporter complex"/>
    <property type="evidence" value="ECO:0007669"/>
    <property type="project" value="InterPro"/>
</dbReference>
<dbReference type="AlphaFoldDB" id="A0AAW9RKB1"/>
<dbReference type="RefSeq" id="WP_354696648.1">
    <property type="nucleotide sequence ID" value="NZ_JAZHOG010000013.1"/>
</dbReference>
<organism evidence="2 3">
    <name type="scientific">Elongatibacter sediminis</name>
    <dbReference type="NCBI Taxonomy" id="3119006"/>
    <lineage>
        <taxon>Bacteria</taxon>
        <taxon>Pseudomonadati</taxon>
        <taxon>Pseudomonadota</taxon>
        <taxon>Gammaproteobacteria</taxon>
        <taxon>Chromatiales</taxon>
        <taxon>Wenzhouxiangellaceae</taxon>
        <taxon>Elongatibacter</taxon>
    </lineage>
</organism>
<dbReference type="InterPro" id="IPR036513">
    <property type="entry name" value="STAS_dom_sf"/>
</dbReference>
<dbReference type="PANTHER" id="PTHR30188">
    <property type="entry name" value="ABC TRANSPORTER PERMEASE PROTEIN-RELATED"/>
    <property type="match status" value="1"/>
</dbReference>
<dbReference type="NCBIfam" id="TIGR00056">
    <property type="entry name" value="MlaE family lipid ABC transporter permease subunit"/>
    <property type="match status" value="1"/>
</dbReference>
<evidence type="ECO:0000313" key="2">
    <source>
        <dbReference type="EMBL" id="MEJ8569325.1"/>
    </source>
</evidence>
<gene>
    <name evidence="2" type="ORF">V3330_16995</name>
</gene>
<accession>A0AAW9RKB1</accession>
<dbReference type="Pfam" id="PF02405">
    <property type="entry name" value="MlaE"/>
    <property type="match status" value="1"/>
</dbReference>
<protein>
    <submittedName>
        <fullName evidence="2">ABC transporter permease</fullName>
    </submittedName>
</protein>